<accession>A0AA38WC79</accession>
<comment type="caution">
    <text evidence="1">The sequence shown here is derived from an EMBL/GenBank/DDBJ whole genome shotgun (WGS) entry which is preliminary data.</text>
</comment>
<dbReference type="PANTHER" id="PTHR37984">
    <property type="entry name" value="PROTEIN CBG26694"/>
    <property type="match status" value="1"/>
</dbReference>
<reference evidence="1" key="1">
    <citation type="submission" date="2023-03" db="EMBL/GenBank/DDBJ databases">
        <title>Chromosome-scale reference genome and RAD-based genetic map of yellow starthistle (Centaurea solstitialis) reveal putative structural variation and QTLs associated with invader traits.</title>
        <authorList>
            <person name="Reatini B."/>
            <person name="Cang F.A."/>
            <person name="Jiang Q."/>
            <person name="Mckibben M.T.W."/>
            <person name="Barker M.S."/>
            <person name="Rieseberg L.H."/>
            <person name="Dlugosch K.M."/>
        </authorList>
    </citation>
    <scope>NUCLEOTIDE SEQUENCE</scope>
    <source>
        <strain evidence="1">CAN-66</strain>
        <tissue evidence="1">Leaf</tissue>
    </source>
</reference>
<gene>
    <name evidence="1" type="ORF">OSB04_024586</name>
</gene>
<organism evidence="1 2">
    <name type="scientific">Centaurea solstitialis</name>
    <name type="common">yellow star-thistle</name>
    <dbReference type="NCBI Taxonomy" id="347529"/>
    <lineage>
        <taxon>Eukaryota</taxon>
        <taxon>Viridiplantae</taxon>
        <taxon>Streptophyta</taxon>
        <taxon>Embryophyta</taxon>
        <taxon>Tracheophyta</taxon>
        <taxon>Spermatophyta</taxon>
        <taxon>Magnoliopsida</taxon>
        <taxon>eudicotyledons</taxon>
        <taxon>Gunneridae</taxon>
        <taxon>Pentapetalae</taxon>
        <taxon>asterids</taxon>
        <taxon>campanulids</taxon>
        <taxon>Asterales</taxon>
        <taxon>Asteraceae</taxon>
        <taxon>Carduoideae</taxon>
        <taxon>Cardueae</taxon>
        <taxon>Centaureinae</taxon>
        <taxon>Centaurea</taxon>
    </lineage>
</organism>
<dbReference type="AlphaFoldDB" id="A0AA38WC79"/>
<proteinExistence type="predicted"/>
<sequence>MKETYTMERLAKLYIAEVVWLHGIPLSIISYRDTIFTSTFWQSFQRELGITAYHPQTDGQSERTIKISEDMLRACALNFTGSWEDHLPLIEFAYNNSLCLKLHGIMCLIILQDVNEAFPHVEIDAQAEVFTTTRGGKVVVGPPMPQTNQIPTLQVVELEGVRKLPEMLEIDPPAMNPTNGPSSRLELRIPEHPNENPNFLRLVVGVDYDGEREIFGFCGWSE</sequence>
<dbReference type="EMBL" id="JARYMX010000006">
    <property type="protein sequence ID" value="KAJ9544879.1"/>
    <property type="molecule type" value="Genomic_DNA"/>
</dbReference>
<dbReference type="PANTHER" id="PTHR37984:SF5">
    <property type="entry name" value="PROTEIN NYNRIN-LIKE"/>
    <property type="match status" value="1"/>
</dbReference>
<dbReference type="Proteomes" id="UP001172457">
    <property type="component" value="Chromosome 6"/>
</dbReference>
<dbReference type="InterPro" id="IPR036397">
    <property type="entry name" value="RNaseH_sf"/>
</dbReference>
<dbReference type="SUPFAM" id="SSF53098">
    <property type="entry name" value="Ribonuclease H-like"/>
    <property type="match status" value="1"/>
</dbReference>
<name>A0AA38WC79_9ASTR</name>
<evidence type="ECO:0000313" key="1">
    <source>
        <dbReference type="EMBL" id="KAJ9544879.1"/>
    </source>
</evidence>
<dbReference type="Gene3D" id="3.30.420.10">
    <property type="entry name" value="Ribonuclease H-like superfamily/Ribonuclease H"/>
    <property type="match status" value="1"/>
</dbReference>
<dbReference type="InterPro" id="IPR012337">
    <property type="entry name" value="RNaseH-like_sf"/>
</dbReference>
<dbReference type="GO" id="GO:0003676">
    <property type="term" value="F:nucleic acid binding"/>
    <property type="evidence" value="ECO:0007669"/>
    <property type="project" value="InterPro"/>
</dbReference>
<dbReference type="InterPro" id="IPR050951">
    <property type="entry name" value="Retrovirus_Pol_polyprotein"/>
</dbReference>
<keyword evidence="2" id="KW-1185">Reference proteome</keyword>
<protein>
    <recommendedName>
        <fullName evidence="3">Integrase catalytic domain-containing protein</fullName>
    </recommendedName>
</protein>
<evidence type="ECO:0008006" key="3">
    <source>
        <dbReference type="Google" id="ProtNLM"/>
    </source>
</evidence>
<evidence type="ECO:0000313" key="2">
    <source>
        <dbReference type="Proteomes" id="UP001172457"/>
    </source>
</evidence>